<dbReference type="InterPro" id="IPR035906">
    <property type="entry name" value="MetI-like_sf"/>
</dbReference>
<dbReference type="GO" id="GO:0055085">
    <property type="term" value="P:transmembrane transport"/>
    <property type="evidence" value="ECO:0007669"/>
    <property type="project" value="InterPro"/>
</dbReference>
<keyword evidence="6 7" id="KW-0472">Membrane</keyword>
<evidence type="ECO:0000259" key="8">
    <source>
        <dbReference type="PROSITE" id="PS50928"/>
    </source>
</evidence>
<dbReference type="PANTHER" id="PTHR30193">
    <property type="entry name" value="ABC TRANSPORTER PERMEASE PROTEIN"/>
    <property type="match status" value="1"/>
</dbReference>
<proteinExistence type="predicted"/>
<dbReference type="AlphaFoldDB" id="A0A645D6K5"/>
<feature type="transmembrane region" description="Helical" evidence="7">
    <location>
        <begin position="30"/>
        <end position="50"/>
    </location>
</feature>
<dbReference type="PANTHER" id="PTHR30193:SF37">
    <property type="entry name" value="INNER MEMBRANE ABC TRANSPORTER PERMEASE PROTEIN YCJO"/>
    <property type="match status" value="1"/>
</dbReference>
<dbReference type="InterPro" id="IPR051393">
    <property type="entry name" value="ABC_transporter_permease"/>
</dbReference>
<dbReference type="Pfam" id="PF00528">
    <property type="entry name" value="BPD_transp_1"/>
    <property type="match status" value="1"/>
</dbReference>
<keyword evidence="4 7" id="KW-0812">Transmembrane</keyword>
<keyword evidence="3" id="KW-1003">Cell membrane</keyword>
<evidence type="ECO:0000256" key="2">
    <source>
        <dbReference type="ARBA" id="ARBA00022448"/>
    </source>
</evidence>
<name>A0A645D6K5_9ZZZZ</name>
<evidence type="ECO:0000256" key="4">
    <source>
        <dbReference type="ARBA" id="ARBA00022692"/>
    </source>
</evidence>
<sequence length="119" mass="13568">MRGIDKSYYEAADMDGASKFRKFFKITLPLIKNNILFVCIMCTTTAFMFFTPVKILTDGRPGTSTVVMLFHILNKGIKESKIGYASAMSIILMLIIMSFSLVQWILTREKKVKQIKEEA</sequence>
<dbReference type="CDD" id="cd06261">
    <property type="entry name" value="TM_PBP2"/>
    <property type="match status" value="1"/>
</dbReference>
<dbReference type="Gene3D" id="1.10.3720.10">
    <property type="entry name" value="MetI-like"/>
    <property type="match status" value="1"/>
</dbReference>
<dbReference type="EMBL" id="VSSQ01033283">
    <property type="protein sequence ID" value="MPM84817.1"/>
    <property type="molecule type" value="Genomic_DNA"/>
</dbReference>
<organism evidence="9">
    <name type="scientific">bioreactor metagenome</name>
    <dbReference type="NCBI Taxonomy" id="1076179"/>
    <lineage>
        <taxon>unclassified sequences</taxon>
        <taxon>metagenomes</taxon>
        <taxon>ecological metagenomes</taxon>
    </lineage>
</organism>
<evidence type="ECO:0000256" key="1">
    <source>
        <dbReference type="ARBA" id="ARBA00004651"/>
    </source>
</evidence>
<accession>A0A645D6K5</accession>
<feature type="transmembrane region" description="Helical" evidence="7">
    <location>
        <begin position="82"/>
        <end position="106"/>
    </location>
</feature>
<gene>
    <name evidence="9" type="primary">lacF_63</name>
    <name evidence="9" type="ORF">SDC9_131893</name>
</gene>
<protein>
    <submittedName>
        <fullName evidence="9">Lactose transport system permease protein LacF</fullName>
    </submittedName>
</protein>
<reference evidence="9" key="1">
    <citation type="submission" date="2019-08" db="EMBL/GenBank/DDBJ databases">
        <authorList>
            <person name="Kucharzyk K."/>
            <person name="Murdoch R.W."/>
            <person name="Higgins S."/>
            <person name="Loffler F."/>
        </authorList>
    </citation>
    <scope>NUCLEOTIDE SEQUENCE</scope>
</reference>
<keyword evidence="5 7" id="KW-1133">Transmembrane helix</keyword>
<dbReference type="SUPFAM" id="SSF161098">
    <property type="entry name" value="MetI-like"/>
    <property type="match status" value="1"/>
</dbReference>
<keyword evidence="2" id="KW-0813">Transport</keyword>
<evidence type="ECO:0000256" key="5">
    <source>
        <dbReference type="ARBA" id="ARBA00022989"/>
    </source>
</evidence>
<comment type="caution">
    <text evidence="9">The sequence shown here is derived from an EMBL/GenBank/DDBJ whole genome shotgun (WGS) entry which is preliminary data.</text>
</comment>
<dbReference type="GO" id="GO:0005886">
    <property type="term" value="C:plasma membrane"/>
    <property type="evidence" value="ECO:0007669"/>
    <property type="project" value="UniProtKB-SubCell"/>
</dbReference>
<evidence type="ECO:0000256" key="6">
    <source>
        <dbReference type="ARBA" id="ARBA00023136"/>
    </source>
</evidence>
<evidence type="ECO:0000313" key="9">
    <source>
        <dbReference type="EMBL" id="MPM84817.1"/>
    </source>
</evidence>
<feature type="domain" description="ABC transmembrane type-1" evidence="8">
    <location>
        <begin position="1"/>
        <end position="103"/>
    </location>
</feature>
<dbReference type="InterPro" id="IPR000515">
    <property type="entry name" value="MetI-like"/>
</dbReference>
<comment type="subcellular location">
    <subcellularLocation>
        <location evidence="1">Cell membrane</location>
        <topology evidence="1">Multi-pass membrane protein</topology>
    </subcellularLocation>
</comment>
<evidence type="ECO:0000256" key="7">
    <source>
        <dbReference type="SAM" id="Phobius"/>
    </source>
</evidence>
<dbReference type="PROSITE" id="PS50928">
    <property type="entry name" value="ABC_TM1"/>
    <property type="match status" value="1"/>
</dbReference>
<evidence type="ECO:0000256" key="3">
    <source>
        <dbReference type="ARBA" id="ARBA00022475"/>
    </source>
</evidence>